<sequence length="56" mass="6533">MVYPEKMAIMETNPLGPLSSYAVSKAQDFLGYQYYQSYGMKFFRTRTFNHTGPRRG</sequence>
<dbReference type="InterPro" id="IPR016040">
    <property type="entry name" value="NAD(P)-bd_dom"/>
</dbReference>
<name>A0A368VX20_9BACL</name>
<protein>
    <submittedName>
        <fullName evidence="2">GDP-mannose 4,6 dehydratase</fullName>
    </submittedName>
</protein>
<keyword evidence="3" id="KW-1185">Reference proteome</keyword>
<proteinExistence type="predicted"/>
<gene>
    <name evidence="2" type="ORF">DFP97_10993</name>
</gene>
<dbReference type="AlphaFoldDB" id="A0A368VX20"/>
<organism evidence="2 3">
    <name type="scientific">Paenibacillus prosopidis</name>
    <dbReference type="NCBI Taxonomy" id="630520"/>
    <lineage>
        <taxon>Bacteria</taxon>
        <taxon>Bacillati</taxon>
        <taxon>Bacillota</taxon>
        <taxon>Bacilli</taxon>
        <taxon>Bacillales</taxon>
        <taxon>Paenibacillaceae</taxon>
        <taxon>Paenibacillus</taxon>
    </lineage>
</organism>
<evidence type="ECO:0000259" key="1">
    <source>
        <dbReference type="Pfam" id="PF16363"/>
    </source>
</evidence>
<reference evidence="2 3" key="1">
    <citation type="submission" date="2018-07" db="EMBL/GenBank/DDBJ databases">
        <title>Genomic Encyclopedia of Type Strains, Phase III (KMG-III): the genomes of soil and plant-associated and newly described type strains.</title>
        <authorList>
            <person name="Whitman W."/>
        </authorList>
    </citation>
    <scope>NUCLEOTIDE SEQUENCE [LARGE SCALE GENOMIC DNA]</scope>
    <source>
        <strain evidence="2 3">CECT 7506</strain>
    </source>
</reference>
<dbReference type="SUPFAM" id="SSF51735">
    <property type="entry name" value="NAD(P)-binding Rossmann-fold domains"/>
    <property type="match status" value="1"/>
</dbReference>
<dbReference type="Pfam" id="PF16363">
    <property type="entry name" value="GDP_Man_Dehyd"/>
    <property type="match status" value="1"/>
</dbReference>
<evidence type="ECO:0000313" key="2">
    <source>
        <dbReference type="EMBL" id="RCW46450.1"/>
    </source>
</evidence>
<dbReference type="EMBL" id="QPJD01000009">
    <property type="protein sequence ID" value="RCW46450.1"/>
    <property type="molecule type" value="Genomic_DNA"/>
</dbReference>
<dbReference type="Gene3D" id="3.40.50.720">
    <property type="entry name" value="NAD(P)-binding Rossmann-like Domain"/>
    <property type="match status" value="1"/>
</dbReference>
<evidence type="ECO:0000313" key="3">
    <source>
        <dbReference type="Proteomes" id="UP000252415"/>
    </source>
</evidence>
<dbReference type="InterPro" id="IPR036291">
    <property type="entry name" value="NAD(P)-bd_dom_sf"/>
</dbReference>
<comment type="caution">
    <text evidence="2">The sequence shown here is derived from an EMBL/GenBank/DDBJ whole genome shotgun (WGS) entry which is preliminary data.</text>
</comment>
<feature type="domain" description="NAD(P)-binding" evidence="1">
    <location>
        <begin position="6"/>
        <end position="56"/>
    </location>
</feature>
<accession>A0A368VX20</accession>
<dbReference type="Proteomes" id="UP000252415">
    <property type="component" value="Unassembled WGS sequence"/>
</dbReference>